<keyword evidence="19" id="KW-1185">Reference proteome</keyword>
<evidence type="ECO:0000256" key="2">
    <source>
        <dbReference type="ARBA" id="ARBA00004496"/>
    </source>
</evidence>
<comment type="cofactor">
    <cofactor evidence="1">
        <name>[4Fe-4S] cluster</name>
        <dbReference type="ChEBI" id="CHEBI:49883"/>
    </cofactor>
</comment>
<feature type="compositionally biased region" description="Basic and acidic residues" evidence="14">
    <location>
        <begin position="96"/>
        <end position="114"/>
    </location>
</feature>
<comment type="caution">
    <text evidence="18">The sequence shown here is derived from an EMBL/GenBank/DDBJ whole genome shotgun (WGS) entry which is preliminary data.</text>
</comment>
<evidence type="ECO:0000259" key="17">
    <source>
        <dbReference type="PROSITE" id="PS51918"/>
    </source>
</evidence>
<feature type="compositionally biased region" description="Basic residues" evidence="14">
    <location>
        <begin position="152"/>
        <end position="168"/>
    </location>
</feature>
<dbReference type="InterPro" id="IPR040072">
    <property type="entry name" value="Methyltransferase_A"/>
</dbReference>
<dbReference type="InterPro" id="IPR007230">
    <property type="entry name" value="Nup98_auto-Pept-S59_dom"/>
</dbReference>
<comment type="subcellular location">
    <subcellularLocation>
        <location evidence="2">Cytoplasm</location>
    </subcellularLocation>
</comment>
<evidence type="ECO:0000256" key="10">
    <source>
        <dbReference type="ARBA" id="ARBA00022723"/>
    </source>
</evidence>
<dbReference type="InterPro" id="IPR013785">
    <property type="entry name" value="Aldolase_TIM"/>
</dbReference>
<evidence type="ECO:0000256" key="8">
    <source>
        <dbReference type="ARBA" id="ARBA00022691"/>
    </source>
</evidence>
<dbReference type="InterPro" id="IPR048641">
    <property type="entry name" value="RlmN_N"/>
</dbReference>
<dbReference type="PANTHER" id="PTHR30544">
    <property type="entry name" value="23S RRNA METHYLTRANSFERASE"/>
    <property type="match status" value="1"/>
</dbReference>
<evidence type="ECO:0000256" key="12">
    <source>
        <dbReference type="ARBA" id="ARBA00023014"/>
    </source>
</evidence>
<sequence>MQFRSLRYTPSIPEGPERCKPSMSSRRERSTRSSILSYATAAISIAAVLVITRTAYWEAFCASSTEQISRSVAIRAFKRPTTGYVRRPLRPSKYGDGPEKEGEGRGEWQGDDGKFTVNFGDPRNGRQFFQEDSQQEDLPPESSFEREEPPRRPRQRPAQRRMRRMRTRHMGDEQEQSGQWVVERREPWRPPLLHKRSSAEGTPATSGRPNQKRNQPTRQAQRQALPDPEYMRLDPPAKPVNLEALAQQGLPLMNLYQLEPPDFFVYLIRELGIDRKHAKQIHRWLFQRGIQDFTGMHGVPMSIRLSLAKLAAAGDAEWKTLAERESEDGTVKVAYGLPDNHAIESVLMPYQDGRRTACISSQVGCAMGCVFCATGQMGFKRHLTSGEIFEQAARFSAKLRQQGLRLSSVVLLGMGEPLANFDNVVKAVRRIHSELEIGMRHITISTVGLVPEIKRLAKENLQVTLAISLHAANDEERSKLLPMNKRYPVASVMQAAKEYVEVTGRRVSFEWTLIAGENDTPEKAQELGKLIYLNCPGAHVNLIPLNPTNGYAGGPSQREAVAKFVETLRQFGVEATVRVRRGIDIDAGCGQLAATASTTSVQASGSWFDKAGHRLNPLELTQSQQSRLQMLLQVPTFTDGSLLERCPAVASLARWCSVVGSTLNGEDKVDLGGLIVEPDLWQLNDVQLAKVEDLTVMRHGVGCVTFHGITDCRELVYCLPDVVVLNPGEVVIYPNQKVKPPVGSGLNKASTIKLYGCHPKSQIFKDEKAREKYRTRVKTMTEEKGADFIDYDCDQGVWQFRVSHF</sequence>
<dbReference type="InterPro" id="IPR004383">
    <property type="entry name" value="rRNA_lsu_MTrfase_RlmN/Cfr"/>
</dbReference>
<evidence type="ECO:0000256" key="3">
    <source>
        <dbReference type="ARBA" id="ARBA00022485"/>
    </source>
</evidence>
<evidence type="ECO:0000256" key="6">
    <source>
        <dbReference type="ARBA" id="ARBA00022603"/>
    </source>
</evidence>
<dbReference type="EMBL" id="CAXAMM010042629">
    <property type="protein sequence ID" value="CAK9105883.1"/>
    <property type="molecule type" value="Genomic_DNA"/>
</dbReference>
<proteinExistence type="inferred from homology"/>
<feature type="compositionally biased region" description="Basic and acidic residues" evidence="14">
    <location>
        <begin position="15"/>
        <end position="30"/>
    </location>
</feature>
<evidence type="ECO:0000256" key="1">
    <source>
        <dbReference type="ARBA" id="ARBA00001966"/>
    </source>
</evidence>
<keyword evidence="10" id="KW-0479">Metal-binding</keyword>
<feature type="domain" description="Radical SAM core" evidence="17">
    <location>
        <begin position="351"/>
        <end position="586"/>
    </location>
</feature>
<keyword evidence="15" id="KW-0472">Membrane</keyword>
<dbReference type="SUPFAM" id="SSF82215">
    <property type="entry name" value="C-terminal autoproteolytic domain of nucleoporin nup98"/>
    <property type="match status" value="1"/>
</dbReference>
<evidence type="ECO:0000256" key="9">
    <source>
        <dbReference type="ARBA" id="ARBA00022694"/>
    </source>
</evidence>
<keyword evidence="13" id="KW-1015">Disulfide bond</keyword>
<evidence type="ECO:0000256" key="4">
    <source>
        <dbReference type="ARBA" id="ARBA00022490"/>
    </source>
</evidence>
<evidence type="ECO:0000313" key="18">
    <source>
        <dbReference type="EMBL" id="CAK9105883.1"/>
    </source>
</evidence>
<dbReference type="SFLD" id="SFLDG01062">
    <property type="entry name" value="methyltransferase_(Class_A)"/>
    <property type="match status" value="1"/>
</dbReference>
<evidence type="ECO:0000256" key="13">
    <source>
        <dbReference type="ARBA" id="ARBA00023157"/>
    </source>
</evidence>
<dbReference type="SMART" id="SM00729">
    <property type="entry name" value="Elp3"/>
    <property type="match status" value="1"/>
</dbReference>
<dbReference type="SFLD" id="SFLDS00029">
    <property type="entry name" value="Radical_SAM"/>
    <property type="match status" value="1"/>
</dbReference>
<feature type="compositionally biased region" description="Polar residues" evidence="14">
    <location>
        <begin position="199"/>
        <end position="222"/>
    </location>
</feature>
<keyword evidence="3" id="KW-0004">4Fe-4S</keyword>
<dbReference type="PROSITE" id="PS51918">
    <property type="entry name" value="RADICAL_SAM"/>
    <property type="match status" value="1"/>
</dbReference>
<feature type="transmembrane region" description="Helical" evidence="15">
    <location>
        <begin position="35"/>
        <end position="57"/>
    </location>
</feature>
<keyword evidence="6" id="KW-0489">Methyltransferase</keyword>
<keyword evidence="11" id="KW-0408">Iron</keyword>
<dbReference type="SUPFAM" id="SSF102114">
    <property type="entry name" value="Radical SAM enzymes"/>
    <property type="match status" value="1"/>
</dbReference>
<keyword evidence="15" id="KW-1133">Transmembrane helix</keyword>
<dbReference type="PROSITE" id="PS51434">
    <property type="entry name" value="NUP_C"/>
    <property type="match status" value="1"/>
</dbReference>
<dbReference type="InterPro" id="IPR036903">
    <property type="entry name" value="Nup98_auto-Pept-S59_dom_sf"/>
</dbReference>
<name>A0ABP0S0L8_9DINO</name>
<evidence type="ECO:0000313" key="19">
    <source>
        <dbReference type="Proteomes" id="UP001642464"/>
    </source>
</evidence>
<feature type="region of interest" description="Disordered" evidence="14">
    <location>
        <begin position="85"/>
        <end position="231"/>
    </location>
</feature>
<dbReference type="Gene3D" id="1.10.150.530">
    <property type="match status" value="1"/>
</dbReference>
<evidence type="ECO:0008006" key="20">
    <source>
        <dbReference type="Google" id="ProtNLM"/>
    </source>
</evidence>
<keyword evidence="7" id="KW-0808">Transferase</keyword>
<evidence type="ECO:0000256" key="14">
    <source>
        <dbReference type="SAM" id="MobiDB-lite"/>
    </source>
</evidence>
<dbReference type="NCBIfam" id="TIGR00048">
    <property type="entry name" value="rRNA_mod_RlmN"/>
    <property type="match status" value="1"/>
</dbReference>
<keyword evidence="4" id="KW-0963">Cytoplasm</keyword>
<dbReference type="Pfam" id="PF04096">
    <property type="entry name" value="Nucleoporin2"/>
    <property type="match status" value="1"/>
</dbReference>
<dbReference type="Proteomes" id="UP001642464">
    <property type="component" value="Unassembled WGS sequence"/>
</dbReference>
<dbReference type="CDD" id="cd01335">
    <property type="entry name" value="Radical_SAM"/>
    <property type="match status" value="1"/>
</dbReference>
<dbReference type="Pfam" id="PF04055">
    <property type="entry name" value="Radical_SAM"/>
    <property type="match status" value="1"/>
</dbReference>
<dbReference type="SFLD" id="SFLDF00275">
    <property type="entry name" value="adenosine_C2_methyltransferase"/>
    <property type="match status" value="1"/>
</dbReference>
<dbReference type="Gene3D" id="3.20.20.70">
    <property type="entry name" value="Aldolase class I"/>
    <property type="match status" value="1"/>
</dbReference>
<keyword evidence="12" id="KW-0411">Iron-sulfur</keyword>
<feature type="domain" description="Peptidase S59" evidence="16">
    <location>
        <begin position="671"/>
        <end position="805"/>
    </location>
</feature>
<dbReference type="HAMAP" id="MF_01849">
    <property type="entry name" value="RNA_methyltr_RlmN"/>
    <property type="match status" value="1"/>
</dbReference>
<evidence type="ECO:0000256" key="15">
    <source>
        <dbReference type="SAM" id="Phobius"/>
    </source>
</evidence>
<dbReference type="Gene3D" id="3.30.1610.10">
    <property type="entry name" value="Peptidase S59, nucleoporin"/>
    <property type="match status" value="1"/>
</dbReference>
<keyword evidence="9" id="KW-0819">tRNA processing</keyword>
<keyword evidence="8" id="KW-0949">S-adenosyl-L-methionine</keyword>
<dbReference type="Pfam" id="PF21016">
    <property type="entry name" value="RlmN_N"/>
    <property type="match status" value="1"/>
</dbReference>
<evidence type="ECO:0000259" key="16">
    <source>
        <dbReference type="PROSITE" id="PS51434"/>
    </source>
</evidence>
<gene>
    <name evidence="18" type="ORF">SCF082_LOCUS49341</name>
</gene>
<reference evidence="18 19" key="1">
    <citation type="submission" date="2024-02" db="EMBL/GenBank/DDBJ databases">
        <authorList>
            <person name="Chen Y."/>
            <person name="Shah S."/>
            <person name="Dougan E. K."/>
            <person name="Thang M."/>
            <person name="Chan C."/>
        </authorList>
    </citation>
    <scope>NUCLEOTIDE SEQUENCE [LARGE SCALE GENOMIC DNA]</scope>
</reference>
<dbReference type="InterPro" id="IPR058240">
    <property type="entry name" value="rSAM_sf"/>
</dbReference>
<feature type="region of interest" description="Disordered" evidence="14">
    <location>
        <begin position="1"/>
        <end position="30"/>
    </location>
</feature>
<evidence type="ECO:0000256" key="7">
    <source>
        <dbReference type="ARBA" id="ARBA00022679"/>
    </source>
</evidence>
<accession>A0ABP0S0L8</accession>
<keyword evidence="15" id="KW-0812">Transmembrane</keyword>
<protein>
    <recommendedName>
        <fullName evidence="20">Radical SAM core domain-containing protein</fullName>
    </recommendedName>
</protein>
<evidence type="ECO:0000256" key="11">
    <source>
        <dbReference type="ARBA" id="ARBA00023004"/>
    </source>
</evidence>
<keyword evidence="5" id="KW-0698">rRNA processing</keyword>
<organism evidence="18 19">
    <name type="scientific">Durusdinium trenchii</name>
    <dbReference type="NCBI Taxonomy" id="1381693"/>
    <lineage>
        <taxon>Eukaryota</taxon>
        <taxon>Sar</taxon>
        <taxon>Alveolata</taxon>
        <taxon>Dinophyceae</taxon>
        <taxon>Suessiales</taxon>
        <taxon>Symbiodiniaceae</taxon>
        <taxon>Durusdinium</taxon>
    </lineage>
</organism>
<dbReference type="InterPro" id="IPR006638">
    <property type="entry name" value="Elp3/MiaA/NifB-like_rSAM"/>
</dbReference>
<dbReference type="PANTHER" id="PTHR30544:SF5">
    <property type="entry name" value="RADICAL SAM CORE DOMAIN-CONTAINING PROTEIN"/>
    <property type="match status" value="1"/>
</dbReference>
<dbReference type="InterPro" id="IPR027492">
    <property type="entry name" value="RNA_MTrfase_RlmN"/>
</dbReference>
<evidence type="ECO:0000256" key="5">
    <source>
        <dbReference type="ARBA" id="ARBA00022552"/>
    </source>
</evidence>
<dbReference type="InterPro" id="IPR007197">
    <property type="entry name" value="rSAM"/>
</dbReference>